<evidence type="ECO:0000313" key="1">
    <source>
        <dbReference type="EMBL" id="GHB69811.1"/>
    </source>
</evidence>
<evidence type="ECO:0000313" key="2">
    <source>
        <dbReference type="Proteomes" id="UP000598271"/>
    </source>
</evidence>
<proteinExistence type="predicted"/>
<accession>A0A8J3DAS3</accession>
<keyword evidence="2" id="KW-1185">Reference proteome</keyword>
<sequence>MLKPFEAKCAEKGKALTDICIEEAYPGDVSTSLVRRSVPRRKVVRGLPKGDPAL</sequence>
<dbReference type="AlphaFoldDB" id="A0A8J3DAS3"/>
<gene>
    <name evidence="1" type="ORF">GCM10007390_24290</name>
</gene>
<dbReference type="EMBL" id="BMXF01000002">
    <property type="protein sequence ID" value="GHB69811.1"/>
    <property type="molecule type" value="Genomic_DNA"/>
</dbReference>
<protein>
    <submittedName>
        <fullName evidence="1">Uncharacterized protein</fullName>
    </submittedName>
</protein>
<organism evidence="1 2">
    <name type="scientific">Persicitalea jodogahamensis</name>
    <dbReference type="NCBI Taxonomy" id="402147"/>
    <lineage>
        <taxon>Bacteria</taxon>
        <taxon>Pseudomonadati</taxon>
        <taxon>Bacteroidota</taxon>
        <taxon>Cytophagia</taxon>
        <taxon>Cytophagales</taxon>
        <taxon>Spirosomataceae</taxon>
        <taxon>Persicitalea</taxon>
    </lineage>
</organism>
<name>A0A8J3DAS3_9BACT</name>
<comment type="caution">
    <text evidence="1">The sequence shown here is derived from an EMBL/GenBank/DDBJ whole genome shotgun (WGS) entry which is preliminary data.</text>
</comment>
<reference evidence="1 2" key="1">
    <citation type="journal article" date="2014" name="Int. J. Syst. Evol. Microbiol.">
        <title>Complete genome sequence of Corynebacterium casei LMG S-19264T (=DSM 44701T), isolated from a smear-ripened cheese.</title>
        <authorList>
            <consortium name="US DOE Joint Genome Institute (JGI-PGF)"/>
            <person name="Walter F."/>
            <person name="Albersmeier A."/>
            <person name="Kalinowski J."/>
            <person name="Ruckert C."/>
        </authorList>
    </citation>
    <scope>NUCLEOTIDE SEQUENCE [LARGE SCALE GENOMIC DNA]</scope>
    <source>
        <strain evidence="1 2">KCTC 12866</strain>
    </source>
</reference>
<dbReference type="Proteomes" id="UP000598271">
    <property type="component" value="Unassembled WGS sequence"/>
</dbReference>